<comment type="subcellular location">
    <subcellularLocation>
        <location evidence="1">Membrane</location>
    </subcellularLocation>
</comment>
<name>A0A1N7GYX2_9EURY</name>
<accession>A0A1N7GYX2</accession>
<dbReference type="RefSeq" id="WP_143823939.1">
    <property type="nucleotide sequence ID" value="NZ_FTNR01000018.1"/>
</dbReference>
<dbReference type="CDD" id="cd06530">
    <property type="entry name" value="S26_SPase_I"/>
    <property type="match status" value="1"/>
</dbReference>
<evidence type="ECO:0000256" key="2">
    <source>
        <dbReference type="ARBA" id="ARBA00022692"/>
    </source>
</evidence>
<reference evidence="6" key="1">
    <citation type="submission" date="2017-01" db="EMBL/GenBank/DDBJ databases">
        <authorList>
            <person name="Varghese N."/>
            <person name="Submissions S."/>
        </authorList>
    </citation>
    <scope>NUCLEOTIDE SEQUENCE [LARGE SCALE GENOMIC DNA]</scope>
    <source>
        <strain evidence="6">type strain: HArc-</strain>
    </source>
</reference>
<evidence type="ECO:0000313" key="6">
    <source>
        <dbReference type="Proteomes" id="UP000185936"/>
    </source>
</evidence>
<dbReference type="PANTHER" id="PTHR10806:SF6">
    <property type="entry name" value="SIGNAL PEPTIDASE COMPLEX CATALYTIC SUBUNIT SEC11"/>
    <property type="match status" value="1"/>
</dbReference>
<keyword evidence="2" id="KW-0812">Transmembrane</keyword>
<dbReference type="InterPro" id="IPR001733">
    <property type="entry name" value="Peptidase_S26B"/>
</dbReference>
<dbReference type="Proteomes" id="UP000185936">
    <property type="component" value="Unassembled WGS sequence"/>
</dbReference>
<dbReference type="AlphaFoldDB" id="A0A1N7GYX2"/>
<protein>
    <submittedName>
        <fullName evidence="5">Signal peptidase, endoplasmic reticulum-type</fullName>
    </submittedName>
</protein>
<dbReference type="EMBL" id="FTNR01000018">
    <property type="protein sequence ID" value="SIS17789.1"/>
    <property type="molecule type" value="Genomic_DNA"/>
</dbReference>
<evidence type="ECO:0000313" key="5">
    <source>
        <dbReference type="EMBL" id="SIS17789.1"/>
    </source>
</evidence>
<dbReference type="GO" id="GO:0006465">
    <property type="term" value="P:signal peptide processing"/>
    <property type="evidence" value="ECO:0007669"/>
    <property type="project" value="InterPro"/>
</dbReference>
<dbReference type="PRINTS" id="PR00728">
    <property type="entry name" value="SIGNALPTASE"/>
</dbReference>
<proteinExistence type="predicted"/>
<dbReference type="SUPFAM" id="SSF51306">
    <property type="entry name" value="LexA/Signal peptidase"/>
    <property type="match status" value="1"/>
</dbReference>
<keyword evidence="6" id="KW-1185">Reference proteome</keyword>
<sequence>MNYKKLANGIGLLLLIALVVPFVIYAVPGVIGAQYSFVVLSGSMSPAIDPGDVVIVADRAPATIETNDVITFTRGTEETPVTHRVVGVEASETGVAFETRGDANSNVDASPVPGANVLGVVVLRFRTSATRFRP</sequence>
<dbReference type="GO" id="GO:0016020">
    <property type="term" value="C:membrane"/>
    <property type="evidence" value="ECO:0007669"/>
    <property type="project" value="UniProtKB-SubCell"/>
</dbReference>
<keyword evidence="4" id="KW-0472">Membrane</keyword>
<evidence type="ECO:0000256" key="1">
    <source>
        <dbReference type="ARBA" id="ARBA00004370"/>
    </source>
</evidence>
<dbReference type="NCBIfam" id="TIGR02228">
    <property type="entry name" value="sigpep_I_arch"/>
    <property type="match status" value="1"/>
</dbReference>
<evidence type="ECO:0000256" key="4">
    <source>
        <dbReference type="ARBA" id="ARBA00023136"/>
    </source>
</evidence>
<dbReference type="OrthoDB" id="4822at2157"/>
<dbReference type="STRING" id="308853.SAMN05421752_11830"/>
<dbReference type="InterPro" id="IPR036286">
    <property type="entry name" value="LexA/Signal_pep-like_sf"/>
</dbReference>
<organism evidence="5 6">
    <name type="scientific">Natronorubrum thiooxidans</name>
    <dbReference type="NCBI Taxonomy" id="308853"/>
    <lineage>
        <taxon>Archaea</taxon>
        <taxon>Methanobacteriati</taxon>
        <taxon>Methanobacteriota</taxon>
        <taxon>Stenosarchaea group</taxon>
        <taxon>Halobacteria</taxon>
        <taxon>Halobacteriales</taxon>
        <taxon>Natrialbaceae</taxon>
        <taxon>Natronorubrum</taxon>
    </lineage>
</organism>
<dbReference type="GO" id="GO:0004252">
    <property type="term" value="F:serine-type endopeptidase activity"/>
    <property type="evidence" value="ECO:0007669"/>
    <property type="project" value="InterPro"/>
</dbReference>
<dbReference type="Gene3D" id="2.10.109.10">
    <property type="entry name" value="Umud Fragment, subunit A"/>
    <property type="match status" value="1"/>
</dbReference>
<keyword evidence="3" id="KW-1133">Transmembrane helix</keyword>
<gene>
    <name evidence="5" type="ORF">SAMN05421752_11830</name>
</gene>
<dbReference type="InterPro" id="IPR019533">
    <property type="entry name" value="Peptidase_S26"/>
</dbReference>
<evidence type="ECO:0000256" key="3">
    <source>
        <dbReference type="ARBA" id="ARBA00022989"/>
    </source>
</evidence>
<dbReference type="PANTHER" id="PTHR10806">
    <property type="entry name" value="SIGNAL PEPTIDASE COMPLEX CATALYTIC SUBUNIT SEC11"/>
    <property type="match status" value="1"/>
</dbReference>